<dbReference type="HAMAP" id="MF_00764">
    <property type="entry name" value="UPF0306"/>
    <property type="match status" value="1"/>
</dbReference>
<proteinExistence type="inferred from homology"/>
<evidence type="ECO:0000313" key="2">
    <source>
        <dbReference type="EMBL" id="QZN96208.1"/>
    </source>
</evidence>
<gene>
    <name evidence="2" type="ORF">K6K13_01630</name>
</gene>
<dbReference type="InterPro" id="IPR011194">
    <property type="entry name" value="UPF0306"/>
</dbReference>
<dbReference type="NCBIfam" id="NF002900">
    <property type="entry name" value="PRK03467.1"/>
    <property type="match status" value="1"/>
</dbReference>
<comment type="similarity">
    <text evidence="1">Belongs to the UPF0306 family.</text>
</comment>
<dbReference type="InterPro" id="IPR012349">
    <property type="entry name" value="Split_barrel_FMN-bd"/>
</dbReference>
<dbReference type="EMBL" id="CP081864">
    <property type="protein sequence ID" value="QZN96208.1"/>
    <property type="molecule type" value="Genomic_DNA"/>
</dbReference>
<dbReference type="Gene3D" id="2.30.110.10">
    <property type="entry name" value="Electron Transport, Fmn-binding Protein, Chain A"/>
    <property type="match status" value="1"/>
</dbReference>
<reference evidence="2 3" key="1">
    <citation type="submission" date="2021-08" db="EMBL/GenBank/DDBJ databases">
        <title>Culture and genomic analysis of Symbiopectobacterium purcellii sp. nov. gen. nov., isolated from the leafhopper Empoasca decipiens.</title>
        <authorList>
            <person name="Nadal-Jimenez P."/>
            <person name="Siozios S."/>
            <person name="Halliday N."/>
            <person name="Camara M."/>
            <person name="Hurst G.D.D."/>
        </authorList>
    </citation>
    <scope>NUCLEOTIDE SEQUENCE [LARGE SCALE GENOMIC DNA]</scope>
    <source>
        <strain evidence="2 3">SyEd1</strain>
    </source>
</reference>
<dbReference type="SUPFAM" id="SSF50475">
    <property type="entry name" value="FMN-binding split barrel"/>
    <property type="match status" value="1"/>
</dbReference>
<evidence type="ECO:0000256" key="1">
    <source>
        <dbReference type="HAMAP-Rule" id="MF_00764"/>
    </source>
</evidence>
<protein>
    <recommendedName>
        <fullName evidence="1">UPF0306 protein K6K13_01630</fullName>
    </recommendedName>
</protein>
<dbReference type="PIRSF" id="PIRSF009554">
    <property type="entry name" value="UCP009554"/>
    <property type="match status" value="1"/>
</dbReference>
<organism evidence="2 3">
    <name type="scientific">Symbiopectobacterium purcellii</name>
    <dbReference type="NCBI Taxonomy" id="2871826"/>
    <lineage>
        <taxon>Bacteria</taxon>
        <taxon>Pseudomonadati</taxon>
        <taxon>Pseudomonadota</taxon>
        <taxon>Gammaproteobacteria</taxon>
        <taxon>Enterobacterales</taxon>
        <taxon>Enterobacteriaceae</taxon>
    </lineage>
</organism>
<dbReference type="Proteomes" id="UP000825886">
    <property type="component" value="Chromosome"/>
</dbReference>
<keyword evidence="3" id="KW-1185">Reference proteome</keyword>
<sequence>MSKGNELSIISRYMKKLHVLTLCVGRDSELWCASCFYTYDENEVAFYIMTETSTRHGEMMLRYPAVAGTIAGQPKTVMLIKGVQFSGQALLLQGEEAVSARERYTQRFPIARGATSPVWRLGIDTLKMTDNTLGFGTKRHWRRDEENDG</sequence>
<evidence type="ECO:0000313" key="3">
    <source>
        <dbReference type="Proteomes" id="UP000825886"/>
    </source>
</evidence>
<dbReference type="RefSeq" id="WP_222159264.1">
    <property type="nucleotide sequence ID" value="NZ_CP081864.1"/>
</dbReference>
<name>A0ABX9AM07_9ENTR</name>
<accession>A0ABX9AM07</accession>